<dbReference type="Gene3D" id="3.10.10.10">
    <property type="entry name" value="HIV Type 1 Reverse Transcriptase, subunit A, domain 1"/>
    <property type="match status" value="1"/>
</dbReference>
<dbReference type="SUPFAM" id="SSF50630">
    <property type="entry name" value="Acid proteases"/>
    <property type="match status" value="1"/>
</dbReference>
<dbReference type="EMBL" id="JBANAX010000447">
    <property type="protein sequence ID" value="KAL1208590.1"/>
    <property type="molecule type" value="Genomic_DNA"/>
</dbReference>
<dbReference type="CDD" id="cd01647">
    <property type="entry name" value="RT_LTR"/>
    <property type="match status" value="1"/>
</dbReference>
<feature type="compositionally biased region" description="Polar residues" evidence="1">
    <location>
        <begin position="12"/>
        <end position="22"/>
    </location>
</feature>
<keyword evidence="5" id="KW-1185">Reference proteome</keyword>
<dbReference type="Pfam" id="PF03732">
    <property type="entry name" value="Retrotrans_gag"/>
    <property type="match status" value="1"/>
</dbReference>
<dbReference type="InterPro" id="IPR021109">
    <property type="entry name" value="Peptidase_aspartic_dom_sf"/>
</dbReference>
<feature type="region of interest" description="Disordered" evidence="1">
    <location>
        <begin position="1"/>
        <end position="25"/>
    </location>
</feature>
<feature type="region of interest" description="Disordered" evidence="1">
    <location>
        <begin position="299"/>
        <end position="324"/>
    </location>
</feature>
<accession>A0ABD1B3L6</accession>
<dbReference type="InterPro" id="IPR000477">
    <property type="entry name" value="RT_dom"/>
</dbReference>
<dbReference type="Pfam" id="PF08284">
    <property type="entry name" value="RVP_2"/>
    <property type="match status" value="1"/>
</dbReference>
<evidence type="ECO:0000259" key="3">
    <source>
        <dbReference type="Pfam" id="PF03732"/>
    </source>
</evidence>
<evidence type="ECO:0000259" key="2">
    <source>
        <dbReference type="Pfam" id="PF00078"/>
    </source>
</evidence>
<dbReference type="AlphaFoldDB" id="A0ABD1B3L6"/>
<dbReference type="SUPFAM" id="SSF56672">
    <property type="entry name" value="DNA/RNA polymerases"/>
    <property type="match status" value="1"/>
</dbReference>
<dbReference type="Gene3D" id="3.30.70.270">
    <property type="match status" value="1"/>
</dbReference>
<gene>
    <name evidence="4" type="ORF">V5N11_008066</name>
</gene>
<dbReference type="Pfam" id="PF00078">
    <property type="entry name" value="RVT_1"/>
    <property type="match status" value="1"/>
</dbReference>
<evidence type="ECO:0000313" key="4">
    <source>
        <dbReference type="EMBL" id="KAL1208590.1"/>
    </source>
</evidence>
<reference evidence="4 5" key="1">
    <citation type="submission" date="2024-04" db="EMBL/GenBank/DDBJ databases">
        <title>Genome assembly C_amara_ONT_v2.</title>
        <authorList>
            <person name="Yant L."/>
            <person name="Moore C."/>
            <person name="Slenker M."/>
        </authorList>
    </citation>
    <scope>NUCLEOTIDE SEQUENCE [LARGE SCALE GENOMIC DNA]</scope>
    <source>
        <tissue evidence="4">Leaf</tissue>
    </source>
</reference>
<dbReference type="InterPro" id="IPR005162">
    <property type="entry name" value="Retrotrans_gag_dom"/>
</dbReference>
<dbReference type="InterPro" id="IPR043128">
    <property type="entry name" value="Rev_trsase/Diguanyl_cyclase"/>
</dbReference>
<dbReference type="Proteomes" id="UP001558713">
    <property type="component" value="Unassembled WGS sequence"/>
</dbReference>
<proteinExistence type="predicted"/>
<comment type="caution">
    <text evidence="4">The sequence shown here is derived from an EMBL/GenBank/DDBJ whole genome shotgun (WGS) entry which is preliminary data.</text>
</comment>
<feature type="domain" description="Reverse transcriptase" evidence="2">
    <location>
        <begin position="676"/>
        <end position="746"/>
    </location>
</feature>
<dbReference type="CDD" id="cd00303">
    <property type="entry name" value="retropepsin_like"/>
    <property type="match status" value="1"/>
</dbReference>
<protein>
    <submittedName>
        <fullName evidence="4">RNA-directed DNA polymerase-like protein</fullName>
    </submittedName>
</protein>
<dbReference type="PANTHER" id="PTHR15503:SF22">
    <property type="entry name" value="TRANSPOSON TY3-I GAG POLYPROTEIN"/>
    <property type="match status" value="1"/>
</dbReference>
<dbReference type="InterPro" id="IPR032567">
    <property type="entry name" value="RTL1-rel"/>
</dbReference>
<dbReference type="Gene3D" id="2.40.70.10">
    <property type="entry name" value="Acid Proteases"/>
    <property type="match status" value="1"/>
</dbReference>
<sequence length="747" mass="85069">MTLPTIDESPFSGETQGSASSTETKRTFEELFKRIREVERGQTTIVTTVTDMKKEFFDMKRDMRSLITEALAQAYHTPAPSPQRQPNQYQEQEYDRFRNPEKQPMFEGSASQAPPQTHELADTQPLLELTKKLEIPIFSGEHTFAWLSKIERFFRLAYYSDVNKMNLAAMSLDGDAIGWYNAEINSEPFIDWNNFKDRLLLRFAGVHTRGPTQTMCCIKQMGSAKEYVAQFEDLAGQVTNLDQQTLEGIFLNGLKGPLRATVEMMKPRNITEMKAYSISLDSTALTKVVAKEMYSEHRLGRSRSYTDQRQTNPSPAPTRDTLQGTVNIERQLPQQQSQPRYLNDKEREEKKRRGLCFKCDGRWSRDHYKTCPQRTLQVLTVIDGYEVELIDRESAEAATTREEVFEDCEETPITLARLSYSSFMGINTPTTTKIRLAVGSHELVALVDSGASDNFISPDTVALLRIPSTHTKETRILLGTGISAPALGMCRDLAFSVAPQTRFRDDFIILELGDADVILGVKWLSKLGTCNCNWQTNEFSFLYNNEVVQLWGEKGLGKTLFAGQEISGRSLCLRSGMHVTFQHLETWAEREPHSQSGTEAILQKYSRVFSEPTSLPPIRNREHRIALAPGSRAISVRPYRYPHAYKSIIEQMVIEMLQAGIIRPSKSPFSSPVLLVRKNDDSWRFCVDYRALNRVTIPDKFLIPVIDQLLDELNGAAFFSKLDLKAGYHQIRMAEEDIHKTAFRTHE</sequence>
<feature type="domain" description="Retrotransposon gag" evidence="3">
    <location>
        <begin position="167"/>
        <end position="255"/>
    </location>
</feature>
<organism evidence="4 5">
    <name type="scientific">Cardamine amara subsp. amara</name>
    <dbReference type="NCBI Taxonomy" id="228776"/>
    <lineage>
        <taxon>Eukaryota</taxon>
        <taxon>Viridiplantae</taxon>
        <taxon>Streptophyta</taxon>
        <taxon>Embryophyta</taxon>
        <taxon>Tracheophyta</taxon>
        <taxon>Spermatophyta</taxon>
        <taxon>Magnoliopsida</taxon>
        <taxon>eudicotyledons</taxon>
        <taxon>Gunneridae</taxon>
        <taxon>Pentapetalae</taxon>
        <taxon>rosids</taxon>
        <taxon>malvids</taxon>
        <taxon>Brassicales</taxon>
        <taxon>Brassicaceae</taxon>
        <taxon>Cardamineae</taxon>
        <taxon>Cardamine</taxon>
    </lineage>
</organism>
<name>A0ABD1B3L6_CARAN</name>
<evidence type="ECO:0000313" key="5">
    <source>
        <dbReference type="Proteomes" id="UP001558713"/>
    </source>
</evidence>
<feature type="compositionally biased region" description="Polar residues" evidence="1">
    <location>
        <begin position="303"/>
        <end position="313"/>
    </location>
</feature>
<dbReference type="PANTHER" id="PTHR15503">
    <property type="entry name" value="LDOC1 RELATED"/>
    <property type="match status" value="1"/>
</dbReference>
<evidence type="ECO:0000256" key="1">
    <source>
        <dbReference type="SAM" id="MobiDB-lite"/>
    </source>
</evidence>
<dbReference type="InterPro" id="IPR043502">
    <property type="entry name" value="DNA/RNA_pol_sf"/>
</dbReference>